<evidence type="ECO:0000313" key="2">
    <source>
        <dbReference type="EMBL" id="PIK56678.1"/>
    </source>
</evidence>
<dbReference type="AlphaFoldDB" id="A0A2G8L8T6"/>
<feature type="compositionally biased region" description="Polar residues" evidence="1">
    <location>
        <begin position="1"/>
        <end position="13"/>
    </location>
</feature>
<dbReference type="Proteomes" id="UP000230750">
    <property type="component" value="Unassembled WGS sequence"/>
</dbReference>
<name>A0A2G8L8T6_STIJA</name>
<accession>A0A2G8L8T6</accession>
<dbReference type="EMBL" id="MRZV01000167">
    <property type="protein sequence ID" value="PIK56678.1"/>
    <property type="molecule type" value="Genomic_DNA"/>
</dbReference>
<proteinExistence type="predicted"/>
<gene>
    <name evidence="2" type="ORF">BSL78_06400</name>
</gene>
<protein>
    <submittedName>
        <fullName evidence="2">Uncharacterized protein</fullName>
    </submittedName>
</protein>
<comment type="caution">
    <text evidence="2">The sequence shown here is derived from an EMBL/GenBank/DDBJ whole genome shotgun (WGS) entry which is preliminary data.</text>
</comment>
<organism evidence="2 3">
    <name type="scientific">Stichopus japonicus</name>
    <name type="common">Sea cucumber</name>
    <dbReference type="NCBI Taxonomy" id="307972"/>
    <lineage>
        <taxon>Eukaryota</taxon>
        <taxon>Metazoa</taxon>
        <taxon>Echinodermata</taxon>
        <taxon>Eleutherozoa</taxon>
        <taxon>Echinozoa</taxon>
        <taxon>Holothuroidea</taxon>
        <taxon>Aspidochirotacea</taxon>
        <taxon>Aspidochirotida</taxon>
        <taxon>Stichopodidae</taxon>
        <taxon>Apostichopus</taxon>
    </lineage>
</organism>
<feature type="compositionally biased region" description="Low complexity" evidence="1">
    <location>
        <begin position="41"/>
        <end position="64"/>
    </location>
</feature>
<evidence type="ECO:0000313" key="3">
    <source>
        <dbReference type="Proteomes" id="UP000230750"/>
    </source>
</evidence>
<keyword evidence="3" id="KW-1185">Reference proteome</keyword>
<evidence type="ECO:0000256" key="1">
    <source>
        <dbReference type="SAM" id="MobiDB-lite"/>
    </source>
</evidence>
<feature type="compositionally biased region" description="Low complexity" evidence="1">
    <location>
        <begin position="20"/>
        <end position="34"/>
    </location>
</feature>
<reference evidence="2 3" key="1">
    <citation type="journal article" date="2017" name="PLoS Biol.">
        <title>The sea cucumber genome provides insights into morphological evolution and visceral regeneration.</title>
        <authorList>
            <person name="Zhang X."/>
            <person name="Sun L."/>
            <person name="Yuan J."/>
            <person name="Sun Y."/>
            <person name="Gao Y."/>
            <person name="Zhang L."/>
            <person name="Li S."/>
            <person name="Dai H."/>
            <person name="Hamel J.F."/>
            <person name="Liu C."/>
            <person name="Yu Y."/>
            <person name="Liu S."/>
            <person name="Lin W."/>
            <person name="Guo K."/>
            <person name="Jin S."/>
            <person name="Xu P."/>
            <person name="Storey K.B."/>
            <person name="Huan P."/>
            <person name="Zhang T."/>
            <person name="Zhou Y."/>
            <person name="Zhang J."/>
            <person name="Lin C."/>
            <person name="Li X."/>
            <person name="Xing L."/>
            <person name="Huo D."/>
            <person name="Sun M."/>
            <person name="Wang L."/>
            <person name="Mercier A."/>
            <person name="Li F."/>
            <person name="Yang H."/>
            <person name="Xiang J."/>
        </authorList>
    </citation>
    <scope>NUCLEOTIDE SEQUENCE [LARGE SCALE GENOMIC DNA]</scope>
    <source>
        <strain evidence="2">Shaxun</strain>
        <tissue evidence="2">Muscle</tissue>
    </source>
</reference>
<feature type="region of interest" description="Disordered" evidence="1">
    <location>
        <begin position="1"/>
        <end position="148"/>
    </location>
</feature>
<sequence>MVQQQGHSHQTGNAGPMDHQSIQQQQQHQLQGQQGRVHGTPQGQQHYPPQHQHQQHNTQQAPHQQRGRGQGSKMSVKQRLGRGAGGGVQQNPQQGFQQQHQRGGMQHKRGGGRGQGNFQGGRNPNVPPNLRHPHPGGGDAPLLNPQSGISIEGLDQQTDGNLVMRMMISVGPVQVCIFYDSFEQQIRYNLFQMVVMMCEDPKWCKILKALVSFLLGREGRGFGRH</sequence>
<feature type="compositionally biased region" description="Low complexity" evidence="1">
    <location>
        <begin position="89"/>
        <end position="104"/>
    </location>
</feature>